<dbReference type="OrthoDB" id="197216at2"/>
<protein>
    <submittedName>
        <fullName evidence="1">Uncharacterized protein</fullName>
    </submittedName>
</protein>
<dbReference type="InParanoid" id="A0A1M6BZV7"/>
<proteinExistence type="predicted"/>
<dbReference type="EMBL" id="FQYR01000002">
    <property type="protein sequence ID" value="SHI54302.1"/>
    <property type="molecule type" value="Genomic_DNA"/>
</dbReference>
<dbReference type="Proteomes" id="UP000184510">
    <property type="component" value="Unassembled WGS sequence"/>
</dbReference>
<name>A0A1M6BZV7_9BACT</name>
<gene>
    <name evidence="1" type="ORF">SAMN02745181_0352</name>
</gene>
<organism evidence="1 2">
    <name type="scientific">Rubritalea squalenifaciens DSM 18772</name>
    <dbReference type="NCBI Taxonomy" id="1123071"/>
    <lineage>
        <taxon>Bacteria</taxon>
        <taxon>Pseudomonadati</taxon>
        <taxon>Verrucomicrobiota</taxon>
        <taxon>Verrucomicrobiia</taxon>
        <taxon>Verrucomicrobiales</taxon>
        <taxon>Rubritaleaceae</taxon>
        <taxon>Rubritalea</taxon>
    </lineage>
</organism>
<dbReference type="STRING" id="1123071.SAMN02745181_0352"/>
<evidence type="ECO:0000313" key="2">
    <source>
        <dbReference type="Proteomes" id="UP000184510"/>
    </source>
</evidence>
<dbReference type="AlphaFoldDB" id="A0A1M6BZV7"/>
<sequence length="183" mass="20984">MPTPALHDVLRILAGESVFDRDTDSKILQASNEVTARALYEMVREYDTNSPDWAKELANDLMEISEGDPSVLIGFDDGRWQGREGDDEDLSPESGLHEEYLKLEFVNADACFYQFHLFPTFEEPFFEEVSRKRAYEFQYLNIRVTHPDDVQVFIQNLRGNPHLVKIHQSNAEEFSAAPSQNPG</sequence>
<keyword evidence="2" id="KW-1185">Reference proteome</keyword>
<evidence type="ECO:0000313" key="1">
    <source>
        <dbReference type="EMBL" id="SHI54302.1"/>
    </source>
</evidence>
<dbReference type="RefSeq" id="WP_143157782.1">
    <property type="nucleotide sequence ID" value="NZ_FQYR01000002.1"/>
</dbReference>
<reference evidence="1 2" key="1">
    <citation type="submission" date="2016-11" db="EMBL/GenBank/DDBJ databases">
        <authorList>
            <person name="Jaros S."/>
            <person name="Januszkiewicz K."/>
            <person name="Wedrychowicz H."/>
        </authorList>
    </citation>
    <scope>NUCLEOTIDE SEQUENCE [LARGE SCALE GENOMIC DNA]</scope>
    <source>
        <strain evidence="1 2">DSM 18772</strain>
    </source>
</reference>
<accession>A0A1M6BZV7</accession>